<keyword evidence="1" id="KW-0378">Hydrolase</keyword>
<dbReference type="Gene3D" id="3.40.50.1820">
    <property type="entry name" value="alpha/beta hydrolase"/>
    <property type="match status" value="1"/>
</dbReference>
<dbReference type="EMBL" id="CP086345">
    <property type="protein sequence ID" value="UQB06242.1"/>
    <property type="molecule type" value="Genomic_DNA"/>
</dbReference>
<dbReference type="InterPro" id="IPR029058">
    <property type="entry name" value="AB_hydrolase_fold"/>
</dbReference>
<dbReference type="SUPFAM" id="SSF53474">
    <property type="entry name" value="alpha/beta-Hydrolases"/>
    <property type="match status" value="1"/>
</dbReference>
<sequence length="98" mass="10152">MTKVVALAPTVGWFRAPAALDDLGVPVVVLTGAADTVTPPTTAEVLRTAPADVRVRMYAGAGHLDFMSTLPPSVAPTPRLDHRAFIASLAADFVEALG</sequence>
<evidence type="ECO:0000313" key="4">
    <source>
        <dbReference type="Proteomes" id="UP001056208"/>
    </source>
</evidence>
<evidence type="ECO:0000313" key="1">
    <source>
        <dbReference type="EMBL" id="RIJ09093.1"/>
    </source>
</evidence>
<evidence type="ECO:0000313" key="2">
    <source>
        <dbReference type="EMBL" id="UQB06242.1"/>
    </source>
</evidence>
<keyword evidence="4" id="KW-1185">Reference proteome</keyword>
<dbReference type="GO" id="GO:0016787">
    <property type="term" value="F:hydrolase activity"/>
    <property type="evidence" value="ECO:0007669"/>
    <property type="project" value="UniProtKB-KW"/>
</dbReference>
<evidence type="ECO:0000313" key="3">
    <source>
        <dbReference type="Proteomes" id="UP000265361"/>
    </source>
</evidence>
<dbReference type="GeneID" id="92983180"/>
<accession>A0A399PRF8</accession>
<dbReference type="Proteomes" id="UP000265361">
    <property type="component" value="Unassembled WGS sequence"/>
</dbReference>
<gene>
    <name evidence="1" type="ORF">DZF97_10660</name>
    <name evidence="2" type="ORF">LIV34_001382</name>
</gene>
<protein>
    <submittedName>
        <fullName evidence="1">Alpha/beta hydrolase</fullName>
    </submittedName>
</protein>
<reference evidence="1 3" key="1">
    <citation type="submission" date="2018-08" db="EMBL/GenBank/DDBJ databases">
        <title>Genome Sequence of Clavibacter michiganensis Subspecies type strains, and the Atypical Peach-Colored Strains Isolated from Tomato.</title>
        <authorList>
            <person name="Osdaghi E."/>
            <person name="Portier P."/>
            <person name="Briand M."/>
            <person name="Jacques M.-A."/>
        </authorList>
    </citation>
    <scope>NUCLEOTIDE SEQUENCE [LARGE SCALE GENOMIC DNA]</scope>
    <source>
        <strain evidence="1 3">CFBP 7577</strain>
    </source>
</reference>
<dbReference type="RefSeq" id="WP_041465257.1">
    <property type="nucleotide sequence ID" value="NZ_CP033721.2"/>
</dbReference>
<proteinExistence type="predicted"/>
<name>A0A399PRF8_9MICO</name>
<organism evidence="1 3">
    <name type="scientific">Clavibacter nebraskensis</name>
    <dbReference type="NCBI Taxonomy" id="31963"/>
    <lineage>
        <taxon>Bacteria</taxon>
        <taxon>Bacillati</taxon>
        <taxon>Actinomycetota</taxon>
        <taxon>Actinomycetes</taxon>
        <taxon>Micrococcales</taxon>
        <taxon>Microbacteriaceae</taxon>
        <taxon>Clavibacter</taxon>
    </lineage>
</organism>
<reference evidence="2" key="2">
    <citation type="submission" date="2021-11" db="EMBL/GenBank/DDBJ databases">
        <authorList>
            <person name="Li G."/>
            <person name="Jia Q."/>
            <person name="Yang F."/>
            <person name="Zhang C."/>
            <person name="Singh A."/>
            <person name="Lorenz A.J."/>
            <person name="Jackson-Ziems T."/>
            <person name="Vidaver A."/>
            <person name="Alfano J.R."/>
        </authorList>
    </citation>
    <scope>NUCLEOTIDE SEQUENCE</scope>
    <source>
        <strain evidence="2">CNK-2</strain>
    </source>
</reference>
<dbReference type="AlphaFoldDB" id="A0A399PRF8"/>
<dbReference type="Proteomes" id="UP001056208">
    <property type="component" value="Chromosome"/>
</dbReference>
<dbReference type="EMBL" id="QWED01000331">
    <property type="protein sequence ID" value="RIJ09093.1"/>
    <property type="molecule type" value="Genomic_DNA"/>
</dbReference>